<name>A0A382G488_9ZZZZ</name>
<organism evidence="1">
    <name type="scientific">marine metagenome</name>
    <dbReference type="NCBI Taxonomy" id="408172"/>
    <lineage>
        <taxon>unclassified sequences</taxon>
        <taxon>metagenomes</taxon>
        <taxon>ecological metagenomes</taxon>
    </lineage>
</organism>
<accession>A0A382G488</accession>
<protein>
    <recommendedName>
        <fullName evidence="2">GAF domain-containing protein</fullName>
    </recommendedName>
</protein>
<feature type="non-terminal residue" evidence="1">
    <location>
        <position position="120"/>
    </location>
</feature>
<sequence length="120" mass="13653">MDLERQKSARVDLSGAERQLAVERVRVAAMEMRSTEDLARVVAVVSRGMYALGVETLFASITFIDESTDWVHHYFTNPHPLLRRPVALGQPGTRSYHHPPQHPAIHAQIQFHRRRPAVHA</sequence>
<proteinExistence type="predicted"/>
<evidence type="ECO:0008006" key="2">
    <source>
        <dbReference type="Google" id="ProtNLM"/>
    </source>
</evidence>
<dbReference type="EMBL" id="UINC01053007">
    <property type="protein sequence ID" value="SVB69011.1"/>
    <property type="molecule type" value="Genomic_DNA"/>
</dbReference>
<gene>
    <name evidence="1" type="ORF">METZ01_LOCUS221865</name>
</gene>
<dbReference type="AlphaFoldDB" id="A0A382G488"/>
<evidence type="ECO:0000313" key="1">
    <source>
        <dbReference type="EMBL" id="SVB69011.1"/>
    </source>
</evidence>
<reference evidence="1" key="1">
    <citation type="submission" date="2018-05" db="EMBL/GenBank/DDBJ databases">
        <authorList>
            <person name="Lanie J.A."/>
            <person name="Ng W.-L."/>
            <person name="Kazmierczak K.M."/>
            <person name="Andrzejewski T.M."/>
            <person name="Davidsen T.M."/>
            <person name="Wayne K.J."/>
            <person name="Tettelin H."/>
            <person name="Glass J.I."/>
            <person name="Rusch D."/>
            <person name="Podicherti R."/>
            <person name="Tsui H.-C.T."/>
            <person name="Winkler M.E."/>
        </authorList>
    </citation>
    <scope>NUCLEOTIDE SEQUENCE</scope>
</reference>